<protein>
    <submittedName>
        <fullName evidence="2">Amine oxidase</fullName>
    </submittedName>
</protein>
<dbReference type="InterPro" id="IPR036188">
    <property type="entry name" value="FAD/NAD-bd_sf"/>
</dbReference>
<dbReference type="EMBL" id="CP002959">
    <property type="protein sequence ID" value="AFM13114.1"/>
    <property type="molecule type" value="Genomic_DNA"/>
</dbReference>
<dbReference type="InterPro" id="IPR050464">
    <property type="entry name" value="Zeta_carotene_desat/Oxidored"/>
</dbReference>
<keyword evidence="3" id="KW-1185">Reference proteome</keyword>
<dbReference type="PANTHER" id="PTHR42923:SF17">
    <property type="entry name" value="AMINE OXIDASE DOMAIN-CONTAINING PROTEIN"/>
    <property type="match status" value="1"/>
</dbReference>
<evidence type="ECO:0000259" key="1">
    <source>
        <dbReference type="Pfam" id="PF01593"/>
    </source>
</evidence>
<dbReference type="PATRIC" id="fig|869212.3.peg.2488"/>
<proteinExistence type="predicted"/>
<dbReference type="InterPro" id="IPR002937">
    <property type="entry name" value="Amino_oxidase"/>
</dbReference>
<evidence type="ECO:0000313" key="3">
    <source>
        <dbReference type="Proteomes" id="UP000006048"/>
    </source>
</evidence>
<reference evidence="2 3" key="1">
    <citation type="submission" date="2012-06" db="EMBL/GenBank/DDBJ databases">
        <title>The complete chromosome of genome of Turneriella parva DSM 21527.</title>
        <authorList>
            <consortium name="US DOE Joint Genome Institute (JGI-PGF)"/>
            <person name="Lucas S."/>
            <person name="Han J."/>
            <person name="Lapidus A."/>
            <person name="Bruce D."/>
            <person name="Goodwin L."/>
            <person name="Pitluck S."/>
            <person name="Peters L."/>
            <person name="Kyrpides N."/>
            <person name="Mavromatis K."/>
            <person name="Ivanova N."/>
            <person name="Mikhailova N."/>
            <person name="Chertkov O."/>
            <person name="Detter J.C."/>
            <person name="Tapia R."/>
            <person name="Han C."/>
            <person name="Land M."/>
            <person name="Hauser L."/>
            <person name="Markowitz V."/>
            <person name="Cheng J.-F."/>
            <person name="Hugenholtz P."/>
            <person name="Woyke T."/>
            <person name="Wu D."/>
            <person name="Gronow S."/>
            <person name="Wellnitz S."/>
            <person name="Brambilla E."/>
            <person name="Klenk H.-P."/>
            <person name="Eisen J.A."/>
        </authorList>
    </citation>
    <scope>NUCLEOTIDE SEQUENCE [LARGE SCALE GENOMIC DNA]</scope>
    <source>
        <strain evidence="3">ATCC BAA-1111 / DSM 21527 / NCTC 11395 / H</strain>
    </source>
</reference>
<accession>I4B757</accession>
<sequence length="417" mass="47143">MKKLAIVGSGVAGLGAAWLLRDRYEISIFEAGSYVGGHTNTFDVPLLGGGTQPVDTGFIVFNEQTYPHLLTLFRDLGVEYANSDMSFAHYNTLTGLQWSSRGLAGLFAQRKNLLSPRYYKFLLEANRFNTQLPKDLERGRVDGSFGDYLRRNKFSDFFMQNYIVPMTAAVWSTPPDRMLSFPARTFARFFVNHGFLSLYSGLQWKYVVGGSRSYVKKILAAHKGKVHLNEPVSRVSEAGGRVEVLTAKGRHEFDAVLLATHADQSLRMLANPSDEQKRLLSKFKYEQNRAVLHSDENVLQPIKKTWASWNFKLGKNSAGGFKSTVVYYMNLLQNIPGPVKYFVSLNDFQIIDPAKIYATIDYEHPLFDEQTEIAQAHLPRLNETGNIFFSGSYFRYGFHEDAYMSAVNAAEAIARRL</sequence>
<dbReference type="PANTHER" id="PTHR42923">
    <property type="entry name" value="PROTOPORPHYRINOGEN OXIDASE"/>
    <property type="match status" value="1"/>
</dbReference>
<evidence type="ECO:0000313" key="2">
    <source>
        <dbReference type="EMBL" id="AFM13114.1"/>
    </source>
</evidence>
<dbReference type="AlphaFoldDB" id="I4B757"/>
<dbReference type="OrthoDB" id="9814556at2"/>
<dbReference type="Proteomes" id="UP000006048">
    <property type="component" value="Chromosome"/>
</dbReference>
<name>I4B757_TURPD</name>
<feature type="domain" description="Amine oxidase" evidence="1">
    <location>
        <begin position="11"/>
        <end position="285"/>
    </location>
</feature>
<dbReference type="Pfam" id="PF01593">
    <property type="entry name" value="Amino_oxidase"/>
    <property type="match status" value="1"/>
</dbReference>
<dbReference type="RefSeq" id="WP_014803620.1">
    <property type="nucleotide sequence ID" value="NC_018020.1"/>
</dbReference>
<dbReference type="KEGG" id="tpx:Turpa_2472"/>
<dbReference type="HOGENOM" id="CLU_028123_1_0_12"/>
<dbReference type="STRING" id="869212.Turpa_2472"/>
<dbReference type="Gene3D" id="3.50.50.60">
    <property type="entry name" value="FAD/NAD(P)-binding domain"/>
    <property type="match status" value="1"/>
</dbReference>
<dbReference type="SUPFAM" id="SSF51905">
    <property type="entry name" value="FAD/NAD(P)-binding domain"/>
    <property type="match status" value="1"/>
</dbReference>
<gene>
    <name evidence="2" type="ordered locus">Turpa_2472</name>
</gene>
<dbReference type="GO" id="GO:0016491">
    <property type="term" value="F:oxidoreductase activity"/>
    <property type="evidence" value="ECO:0007669"/>
    <property type="project" value="InterPro"/>
</dbReference>
<organism evidence="2 3">
    <name type="scientific">Turneriella parva (strain ATCC BAA-1111 / DSM 21527 / NCTC 11395 / H)</name>
    <name type="common">Leptospira parva</name>
    <dbReference type="NCBI Taxonomy" id="869212"/>
    <lineage>
        <taxon>Bacteria</taxon>
        <taxon>Pseudomonadati</taxon>
        <taxon>Spirochaetota</taxon>
        <taxon>Spirochaetia</taxon>
        <taxon>Leptospirales</taxon>
        <taxon>Leptospiraceae</taxon>
        <taxon>Turneriella</taxon>
    </lineage>
</organism>